<feature type="region of interest" description="Disordered" evidence="1">
    <location>
        <begin position="1"/>
        <end position="45"/>
    </location>
</feature>
<dbReference type="GO" id="GO:0016020">
    <property type="term" value="C:membrane"/>
    <property type="evidence" value="ECO:0007669"/>
    <property type="project" value="TreeGrafter"/>
</dbReference>
<accession>A0A8C2S8D5</accession>
<keyword evidence="2" id="KW-1133">Transmembrane helix</keyword>
<dbReference type="Ensembl" id="ENSCHIT00010055855.1">
    <property type="protein sequence ID" value="ENSCHIP00010040005.1"/>
    <property type="gene ID" value="ENSCHIG00010029376.1"/>
</dbReference>
<dbReference type="InterPro" id="IPR024831">
    <property type="entry name" value="Uroplakin-3"/>
</dbReference>
<feature type="compositionally biased region" description="Low complexity" evidence="1">
    <location>
        <begin position="370"/>
        <end position="384"/>
    </location>
</feature>
<feature type="region of interest" description="Disordered" evidence="1">
    <location>
        <begin position="338"/>
        <end position="393"/>
    </location>
</feature>
<evidence type="ECO:0008006" key="4">
    <source>
        <dbReference type="Google" id="ProtNLM"/>
    </source>
</evidence>
<feature type="compositionally biased region" description="Basic residues" evidence="1">
    <location>
        <begin position="346"/>
        <end position="358"/>
    </location>
</feature>
<dbReference type="PANTHER" id="PTHR15446">
    <property type="entry name" value="UROPLAKIN III"/>
    <property type="match status" value="1"/>
</dbReference>
<dbReference type="AlphaFoldDB" id="A0A8C2S8D5"/>
<sequence length="393" mass="42082">MSNPWGQQIQPLNPSDQLSGRRGRLGGAAGDARSGAPSQPRERSLWGSGCCGQTLGQTNGWTLVLPMGLGRGQSPLLMALLLLLACLQTGMSLERISYVPQLSSATLAGRLTQSTFTLEQPRGQFSHPSISDSDAIWLVVAHSNATQKFTAPQKVEDTPVPADFPQGGYYLTLRASRALYPGGPPSNQLRVLRVGNDTHCSPRTRGCNRPLPGPGPYRVKFLVMSDRGPMAETEWSSETRLQQAEVLQAAPGPQTAGTVVIIAILSVLLAVLLAALLTLLIFTWYDTCGSTPISGPGELVFVRQYDTHHMSRPSAVGGLLRASRGPLVQAGGPPCCFRARGERATGQHKRKRGRRGLRARGEGFQEKGRTVPGGPKKGTPAGATERTKAWKPQ</sequence>
<dbReference type="CDD" id="cd09969">
    <property type="entry name" value="UP_IIIb"/>
    <property type="match status" value="1"/>
</dbReference>
<reference evidence="3" key="2">
    <citation type="submission" date="2025-08" db="UniProtKB">
        <authorList>
            <consortium name="Ensembl"/>
        </authorList>
    </citation>
    <scope>IDENTIFICATION</scope>
</reference>
<keyword evidence="2" id="KW-0812">Transmembrane</keyword>
<feature type="compositionally biased region" description="Basic and acidic residues" evidence="1">
    <location>
        <begin position="359"/>
        <end position="369"/>
    </location>
</feature>
<feature type="compositionally biased region" description="Polar residues" evidence="1">
    <location>
        <begin position="1"/>
        <end position="17"/>
    </location>
</feature>
<proteinExistence type="predicted"/>
<name>A0A8C2S8D5_CAPHI</name>
<protein>
    <recommendedName>
        <fullName evidence="4">Uroplakin 3B like 1</fullName>
    </recommendedName>
</protein>
<evidence type="ECO:0000256" key="2">
    <source>
        <dbReference type="SAM" id="Phobius"/>
    </source>
</evidence>
<keyword evidence="2" id="KW-0472">Membrane</keyword>
<dbReference type="PANTHER" id="PTHR15446:SF2">
    <property type="entry name" value="UROPLAKIN-3B-LIKE PROTEIN 1-RELATED"/>
    <property type="match status" value="1"/>
</dbReference>
<organism evidence="3">
    <name type="scientific">Capra hircus</name>
    <name type="common">Goat</name>
    <dbReference type="NCBI Taxonomy" id="9925"/>
    <lineage>
        <taxon>Eukaryota</taxon>
        <taxon>Metazoa</taxon>
        <taxon>Chordata</taxon>
        <taxon>Craniata</taxon>
        <taxon>Vertebrata</taxon>
        <taxon>Euteleostomi</taxon>
        <taxon>Mammalia</taxon>
        <taxon>Eutheria</taxon>
        <taxon>Laurasiatheria</taxon>
        <taxon>Artiodactyla</taxon>
        <taxon>Ruminantia</taxon>
        <taxon>Pecora</taxon>
        <taxon>Bovidae</taxon>
        <taxon>Caprinae</taxon>
        <taxon>Capra</taxon>
    </lineage>
</organism>
<evidence type="ECO:0000313" key="3">
    <source>
        <dbReference type="Ensembl" id="ENSCHIP00010040005.1"/>
    </source>
</evidence>
<reference evidence="3" key="1">
    <citation type="submission" date="2019-03" db="EMBL/GenBank/DDBJ databases">
        <title>Genome sequencing and reference-guided assembly of Black Bengal Goat (Capra hircus).</title>
        <authorList>
            <person name="Siddiki A.Z."/>
            <person name="Baten A."/>
            <person name="Billah M."/>
            <person name="Alam M.A.U."/>
            <person name="Shawrob K.S.M."/>
            <person name="Saha S."/>
            <person name="Chowdhury M."/>
            <person name="Rahman A.H."/>
            <person name="Stear M."/>
            <person name="Miah G."/>
            <person name="Das G.B."/>
            <person name="Hossain M.M."/>
            <person name="Kumkum M."/>
            <person name="Islam M.S."/>
            <person name="Mollah A.M."/>
            <person name="Ahsan A."/>
            <person name="Tusar F."/>
            <person name="Khan M.K.I."/>
        </authorList>
    </citation>
    <scope>NUCLEOTIDE SEQUENCE [LARGE SCALE GENOMIC DNA]</scope>
</reference>
<feature type="transmembrane region" description="Helical" evidence="2">
    <location>
        <begin position="259"/>
        <end position="285"/>
    </location>
</feature>
<evidence type="ECO:0000256" key="1">
    <source>
        <dbReference type="SAM" id="MobiDB-lite"/>
    </source>
</evidence>